<dbReference type="InterPro" id="IPR029021">
    <property type="entry name" value="Prot-tyrosine_phosphatase-like"/>
</dbReference>
<evidence type="ECO:0000313" key="4">
    <source>
        <dbReference type="EMBL" id="KAK7107025.1"/>
    </source>
</evidence>
<dbReference type="PANTHER" id="PTHR19134:SF449">
    <property type="entry name" value="TYROSINE-PROTEIN PHOSPHATASE 1"/>
    <property type="match status" value="1"/>
</dbReference>
<dbReference type="AlphaFoldDB" id="A0AAN9BKC8"/>
<dbReference type="SUPFAM" id="SSF52799">
    <property type="entry name" value="(Phosphotyrosine protein) phosphatases II"/>
    <property type="match status" value="1"/>
</dbReference>
<gene>
    <name evidence="4" type="ORF">V1264_015011</name>
</gene>
<feature type="domain" description="Tyrosine specific protein phosphatases" evidence="3">
    <location>
        <begin position="2"/>
        <end position="77"/>
    </location>
</feature>
<dbReference type="EMBL" id="JBAMIC010000004">
    <property type="protein sequence ID" value="KAK7107025.1"/>
    <property type="molecule type" value="Genomic_DNA"/>
</dbReference>
<dbReference type="PRINTS" id="PR00700">
    <property type="entry name" value="PRTYPHPHTASE"/>
</dbReference>
<evidence type="ECO:0000313" key="5">
    <source>
        <dbReference type="Proteomes" id="UP001374579"/>
    </source>
</evidence>
<reference evidence="4 5" key="1">
    <citation type="submission" date="2024-02" db="EMBL/GenBank/DDBJ databases">
        <title>Chromosome-scale genome assembly of the rough periwinkle Littorina saxatilis.</title>
        <authorList>
            <person name="De Jode A."/>
            <person name="Faria R."/>
            <person name="Formenti G."/>
            <person name="Sims Y."/>
            <person name="Smith T.P."/>
            <person name="Tracey A."/>
            <person name="Wood J.M.D."/>
            <person name="Zagrodzka Z.B."/>
            <person name="Johannesson K."/>
            <person name="Butlin R.K."/>
            <person name="Leder E.H."/>
        </authorList>
    </citation>
    <scope>NUCLEOTIDE SEQUENCE [LARGE SCALE GENOMIC DNA]</scope>
    <source>
        <strain evidence="4">Snail1</strain>
        <tissue evidence="4">Muscle</tissue>
    </source>
</reference>
<dbReference type="InterPro" id="IPR000242">
    <property type="entry name" value="PTP_cat"/>
</dbReference>
<dbReference type="PROSITE" id="PS50056">
    <property type="entry name" value="TYR_PHOSPHATASE_2"/>
    <property type="match status" value="1"/>
</dbReference>
<evidence type="ECO:0000259" key="2">
    <source>
        <dbReference type="PROSITE" id="PS50055"/>
    </source>
</evidence>
<comment type="caution">
    <text evidence="4">The sequence shown here is derived from an EMBL/GenBank/DDBJ whole genome shotgun (WGS) entry which is preliminary data.</text>
</comment>
<feature type="region of interest" description="Disordered" evidence="1">
    <location>
        <begin position="93"/>
        <end position="123"/>
    </location>
</feature>
<dbReference type="InterPro" id="IPR000387">
    <property type="entry name" value="Tyr_Pase_dom"/>
</dbReference>
<dbReference type="Pfam" id="PF00102">
    <property type="entry name" value="Y_phosphatase"/>
    <property type="match status" value="1"/>
</dbReference>
<dbReference type="InterPro" id="IPR050348">
    <property type="entry name" value="Protein-Tyr_Phosphatase"/>
</dbReference>
<feature type="domain" description="Tyrosine-protein phosphatase" evidence="2">
    <location>
        <begin position="1"/>
        <end position="86"/>
    </location>
</feature>
<name>A0AAN9BKC8_9CAEN</name>
<sequence>MIEFLTVVRQHVRPDKPGPMVVHCSAGVGRTGTFISIDYAMQFISQRPIKDELDIFGFILRMRQSRGKMIQTEDQYIFIHQCARFLMAERRRRESEGTGNGKRCLPHASSTTSIDSARGDSRCSLQNGDLEELALEAADMDTVELDTNEDLPRSYAEAGDVEMSVYDMTAYDDGPISASSTENLCVP</sequence>
<accession>A0AAN9BKC8</accession>
<protein>
    <submittedName>
        <fullName evidence="4">Uncharacterized protein</fullName>
    </submittedName>
</protein>
<dbReference type="PROSITE" id="PS00383">
    <property type="entry name" value="TYR_PHOSPHATASE_1"/>
    <property type="match status" value="1"/>
</dbReference>
<organism evidence="4 5">
    <name type="scientific">Littorina saxatilis</name>
    <dbReference type="NCBI Taxonomy" id="31220"/>
    <lineage>
        <taxon>Eukaryota</taxon>
        <taxon>Metazoa</taxon>
        <taxon>Spiralia</taxon>
        <taxon>Lophotrochozoa</taxon>
        <taxon>Mollusca</taxon>
        <taxon>Gastropoda</taxon>
        <taxon>Caenogastropoda</taxon>
        <taxon>Littorinimorpha</taxon>
        <taxon>Littorinoidea</taxon>
        <taxon>Littorinidae</taxon>
        <taxon>Littorina</taxon>
    </lineage>
</organism>
<proteinExistence type="predicted"/>
<dbReference type="Gene3D" id="3.90.190.10">
    <property type="entry name" value="Protein tyrosine phosphatase superfamily"/>
    <property type="match status" value="1"/>
</dbReference>
<dbReference type="GO" id="GO:0004725">
    <property type="term" value="F:protein tyrosine phosphatase activity"/>
    <property type="evidence" value="ECO:0007669"/>
    <property type="project" value="InterPro"/>
</dbReference>
<dbReference type="PROSITE" id="PS50055">
    <property type="entry name" value="TYR_PHOSPHATASE_PTP"/>
    <property type="match status" value="1"/>
</dbReference>
<keyword evidence="5" id="KW-1185">Reference proteome</keyword>
<evidence type="ECO:0000259" key="3">
    <source>
        <dbReference type="PROSITE" id="PS50056"/>
    </source>
</evidence>
<dbReference type="InterPro" id="IPR003595">
    <property type="entry name" value="Tyr_Pase_cat"/>
</dbReference>
<dbReference type="SMART" id="SM00404">
    <property type="entry name" value="PTPc_motif"/>
    <property type="match status" value="1"/>
</dbReference>
<evidence type="ECO:0000256" key="1">
    <source>
        <dbReference type="SAM" id="MobiDB-lite"/>
    </source>
</evidence>
<dbReference type="Proteomes" id="UP001374579">
    <property type="component" value="Unassembled WGS sequence"/>
</dbReference>
<dbReference type="InterPro" id="IPR016130">
    <property type="entry name" value="Tyr_Pase_AS"/>
</dbReference>
<dbReference type="PANTHER" id="PTHR19134">
    <property type="entry name" value="RECEPTOR-TYPE TYROSINE-PROTEIN PHOSPHATASE"/>
    <property type="match status" value="1"/>
</dbReference>